<protein>
    <recommendedName>
        <fullName evidence="4">Ig-like domain-containing protein</fullName>
    </recommendedName>
</protein>
<dbReference type="GO" id="GO:0016020">
    <property type="term" value="C:membrane"/>
    <property type="evidence" value="ECO:0007669"/>
    <property type="project" value="UniProtKB-SubCell"/>
</dbReference>
<dbReference type="PROSITE" id="PS50835">
    <property type="entry name" value="IG_LIKE"/>
    <property type="match status" value="1"/>
</dbReference>
<feature type="domain" description="Ig-like" evidence="4">
    <location>
        <begin position="1"/>
        <end position="86"/>
    </location>
</feature>
<comment type="caution">
    <text evidence="5">The sequence shown here is derived from an EMBL/GenBank/DDBJ whole genome shotgun (WGS) entry which is preliminary data.</text>
</comment>
<accession>A0A8T2IFJ4</accession>
<dbReference type="AlphaFoldDB" id="A0A8T2IFJ4"/>
<comment type="subcellular location">
    <subcellularLocation>
        <location evidence="1">Membrane</location>
    </subcellularLocation>
</comment>
<dbReference type="Proteomes" id="UP000812440">
    <property type="component" value="Unassembled WGS sequence"/>
</dbReference>
<reference evidence="5" key="1">
    <citation type="thesis" date="2020" institute="ProQuest LLC" country="789 East Eisenhower Parkway, Ann Arbor, MI, USA">
        <title>Comparative Genomics and Chromosome Evolution.</title>
        <authorList>
            <person name="Mudd A.B."/>
        </authorList>
    </citation>
    <scope>NUCLEOTIDE SEQUENCE</scope>
    <source>
        <strain evidence="5">Female2</strain>
        <tissue evidence="5">Blood</tissue>
    </source>
</reference>
<evidence type="ECO:0000256" key="2">
    <source>
        <dbReference type="ARBA" id="ARBA00023136"/>
    </source>
</evidence>
<proteinExistence type="predicted"/>
<evidence type="ECO:0000313" key="6">
    <source>
        <dbReference type="Proteomes" id="UP000812440"/>
    </source>
</evidence>
<keyword evidence="3" id="KW-0393">Immunoglobulin domain</keyword>
<organism evidence="5 6">
    <name type="scientific">Hymenochirus boettgeri</name>
    <name type="common">Congo dwarf clawed frog</name>
    <dbReference type="NCBI Taxonomy" id="247094"/>
    <lineage>
        <taxon>Eukaryota</taxon>
        <taxon>Metazoa</taxon>
        <taxon>Chordata</taxon>
        <taxon>Craniata</taxon>
        <taxon>Vertebrata</taxon>
        <taxon>Euteleostomi</taxon>
        <taxon>Amphibia</taxon>
        <taxon>Batrachia</taxon>
        <taxon>Anura</taxon>
        <taxon>Pipoidea</taxon>
        <taxon>Pipidae</taxon>
        <taxon>Pipinae</taxon>
        <taxon>Hymenochirus</taxon>
    </lineage>
</organism>
<evidence type="ECO:0000313" key="5">
    <source>
        <dbReference type="EMBL" id="KAG8430782.1"/>
    </source>
</evidence>
<dbReference type="EMBL" id="JAACNH010000645">
    <property type="protein sequence ID" value="KAG8430782.1"/>
    <property type="molecule type" value="Genomic_DNA"/>
</dbReference>
<keyword evidence="6" id="KW-1185">Reference proteome</keyword>
<name>A0A8T2IFJ4_9PIPI</name>
<dbReference type="SUPFAM" id="SSF48726">
    <property type="entry name" value="Immunoglobulin"/>
    <property type="match status" value="1"/>
</dbReference>
<evidence type="ECO:0000256" key="3">
    <source>
        <dbReference type="ARBA" id="ARBA00023319"/>
    </source>
</evidence>
<dbReference type="InterPro" id="IPR036179">
    <property type="entry name" value="Ig-like_dom_sf"/>
</dbReference>
<dbReference type="Gene3D" id="2.60.40.10">
    <property type="entry name" value="Immunoglobulins"/>
    <property type="match status" value="1"/>
</dbReference>
<evidence type="ECO:0000259" key="4">
    <source>
        <dbReference type="PROSITE" id="PS50835"/>
    </source>
</evidence>
<feature type="non-terminal residue" evidence="5">
    <location>
        <position position="126"/>
    </location>
</feature>
<keyword evidence="2" id="KW-0472">Membrane</keyword>
<dbReference type="OrthoDB" id="9898017at2759"/>
<gene>
    <name evidence="5" type="ORF">GDO86_020019</name>
</gene>
<dbReference type="InterPro" id="IPR053896">
    <property type="entry name" value="BTN3A2-like_Ig-C"/>
</dbReference>
<evidence type="ECO:0000256" key="1">
    <source>
        <dbReference type="ARBA" id="ARBA00004370"/>
    </source>
</evidence>
<dbReference type="InterPro" id="IPR007110">
    <property type="entry name" value="Ig-like_dom"/>
</dbReference>
<sequence length="126" mass="13784">GFSPVTITQPANATLSCSSQNWYPKPNVSWVSSTNENLTNINTVIKQALLNMFLVRSDLSNASPYVQYSCLVENDLATANGTAMITDFGLQTDYQLTINSCDVPVSVPYFWLCPLLLSLLLGSANR</sequence>
<dbReference type="Pfam" id="PF22705">
    <property type="entry name" value="C2-set_3"/>
    <property type="match status" value="1"/>
</dbReference>
<dbReference type="InterPro" id="IPR013783">
    <property type="entry name" value="Ig-like_fold"/>
</dbReference>